<dbReference type="InterPro" id="IPR050327">
    <property type="entry name" value="Proton-linked_MCT"/>
</dbReference>
<dbReference type="Proteomes" id="UP001274896">
    <property type="component" value="Unassembled WGS sequence"/>
</dbReference>
<dbReference type="SUPFAM" id="SSF103473">
    <property type="entry name" value="MFS general substrate transporter"/>
    <property type="match status" value="1"/>
</dbReference>
<feature type="transmembrane region" description="Helical" evidence="7">
    <location>
        <begin position="276"/>
        <end position="297"/>
    </location>
</feature>
<dbReference type="EMBL" id="JAUCMX010000008">
    <property type="protein sequence ID" value="KAK3538183.1"/>
    <property type="molecule type" value="Genomic_DNA"/>
</dbReference>
<feature type="transmembrane region" description="Helical" evidence="7">
    <location>
        <begin position="26"/>
        <end position="49"/>
    </location>
</feature>
<sequence length="458" mass="51189">MELPFPEEALECSAFLLWFSTLLTLYSWRGALLILGGLVSNLCVCGSLMRPLVDQHKGEEENVNQTLDELCVREDSIQVEVKDTEEEPEEYSEELILTDTEMMGKLKDTKQDANSEPTNLKDLSTESILKDSNLVTQLAELQVADLKLHDSKLITSMLPDMKQTDSKLCDAMLNDVNLAKLTLADPKLVTPKLPESQLLCESVSSNGPGLPIKQSRKRGKPKCCLFQPSSDKYSFLFLHEFLLLAVSFLFLAFGCNVPLVYIVPYSLSLEISHHQAVLLMSILRAMGIVGNITFGWISDRNLVIVSAVYIPPQADTDTALGELHEALTLHQTQHRDAAFIVAGDFNSANLKRAVPNFHQHITFPTRGGRTLDHCYTQFKDCYKAQSHPPFGKSDHAAIFLMPGYKQRLKQEDPVQQEVAHGMDQSVAVLQDALDDGDWDMFRRSSDDVNVFTKAPTTQ</sequence>
<protein>
    <recommendedName>
        <fullName evidence="10">Endonuclease/exonuclease/phosphatase domain-containing protein</fullName>
    </recommendedName>
</protein>
<evidence type="ECO:0000313" key="9">
    <source>
        <dbReference type="Proteomes" id="UP001274896"/>
    </source>
</evidence>
<keyword evidence="9" id="KW-1185">Reference proteome</keyword>
<proteinExistence type="inferred from homology"/>
<keyword evidence="6 7" id="KW-0472">Membrane</keyword>
<evidence type="ECO:0000256" key="5">
    <source>
        <dbReference type="ARBA" id="ARBA00022989"/>
    </source>
</evidence>
<feature type="transmembrane region" description="Helical" evidence="7">
    <location>
        <begin position="241"/>
        <end position="264"/>
    </location>
</feature>
<keyword evidence="3" id="KW-1003">Cell membrane</keyword>
<dbReference type="InterPro" id="IPR036259">
    <property type="entry name" value="MFS_trans_sf"/>
</dbReference>
<dbReference type="PANTHER" id="PTHR11360:SF318">
    <property type="entry name" value="MONOCARBOXYLATE TRANSPORTER 12"/>
    <property type="match status" value="1"/>
</dbReference>
<evidence type="ECO:0000256" key="4">
    <source>
        <dbReference type="ARBA" id="ARBA00022692"/>
    </source>
</evidence>
<dbReference type="AlphaFoldDB" id="A0AAE0V6K9"/>
<dbReference type="GO" id="GO:0015881">
    <property type="term" value="P:creatine transmembrane transport"/>
    <property type="evidence" value="ECO:0007669"/>
    <property type="project" value="TreeGrafter"/>
</dbReference>
<comment type="similarity">
    <text evidence="2">Belongs to the major facilitator superfamily. Monocarboxylate porter (TC 2.A.1.13) family.</text>
</comment>
<evidence type="ECO:0000256" key="6">
    <source>
        <dbReference type="ARBA" id="ARBA00023136"/>
    </source>
</evidence>
<dbReference type="PANTHER" id="PTHR11360">
    <property type="entry name" value="MONOCARBOXYLATE TRANSPORTER"/>
    <property type="match status" value="1"/>
</dbReference>
<dbReference type="GO" id="GO:0005886">
    <property type="term" value="C:plasma membrane"/>
    <property type="evidence" value="ECO:0007669"/>
    <property type="project" value="UniProtKB-SubCell"/>
</dbReference>
<dbReference type="SUPFAM" id="SSF56219">
    <property type="entry name" value="DNase I-like"/>
    <property type="match status" value="1"/>
</dbReference>
<reference evidence="8" key="1">
    <citation type="submission" date="2023-06" db="EMBL/GenBank/DDBJ databases">
        <title>Male Hemibagrus guttatus genome.</title>
        <authorList>
            <person name="Bian C."/>
        </authorList>
    </citation>
    <scope>NUCLEOTIDE SEQUENCE</scope>
    <source>
        <strain evidence="8">Male_cb2023</strain>
        <tissue evidence="8">Muscle</tissue>
    </source>
</reference>
<comment type="subcellular location">
    <subcellularLocation>
        <location evidence="1">Cell membrane</location>
        <topology evidence="1">Multi-pass membrane protein</topology>
    </subcellularLocation>
</comment>
<keyword evidence="4 7" id="KW-0812">Transmembrane</keyword>
<organism evidence="8 9">
    <name type="scientific">Hemibagrus guttatus</name>
    <dbReference type="NCBI Taxonomy" id="175788"/>
    <lineage>
        <taxon>Eukaryota</taxon>
        <taxon>Metazoa</taxon>
        <taxon>Chordata</taxon>
        <taxon>Craniata</taxon>
        <taxon>Vertebrata</taxon>
        <taxon>Euteleostomi</taxon>
        <taxon>Actinopterygii</taxon>
        <taxon>Neopterygii</taxon>
        <taxon>Teleostei</taxon>
        <taxon>Ostariophysi</taxon>
        <taxon>Siluriformes</taxon>
        <taxon>Bagridae</taxon>
        <taxon>Hemibagrus</taxon>
    </lineage>
</organism>
<dbReference type="Gene3D" id="3.60.10.10">
    <property type="entry name" value="Endonuclease/exonuclease/phosphatase"/>
    <property type="match status" value="1"/>
</dbReference>
<gene>
    <name evidence="8" type="ORF">QTP70_032716</name>
</gene>
<evidence type="ECO:0008006" key="10">
    <source>
        <dbReference type="Google" id="ProtNLM"/>
    </source>
</evidence>
<keyword evidence="5 7" id="KW-1133">Transmembrane helix</keyword>
<evidence type="ECO:0000256" key="2">
    <source>
        <dbReference type="ARBA" id="ARBA00006727"/>
    </source>
</evidence>
<name>A0AAE0V6K9_9TELE</name>
<evidence type="ECO:0000256" key="3">
    <source>
        <dbReference type="ARBA" id="ARBA00022475"/>
    </source>
</evidence>
<evidence type="ECO:0000256" key="1">
    <source>
        <dbReference type="ARBA" id="ARBA00004651"/>
    </source>
</evidence>
<dbReference type="InterPro" id="IPR036691">
    <property type="entry name" value="Endo/exonu/phosph_ase_sf"/>
</dbReference>
<comment type="caution">
    <text evidence="8">The sequence shown here is derived from an EMBL/GenBank/DDBJ whole genome shotgun (WGS) entry which is preliminary data.</text>
</comment>
<evidence type="ECO:0000313" key="8">
    <source>
        <dbReference type="EMBL" id="KAK3538183.1"/>
    </source>
</evidence>
<evidence type="ECO:0000256" key="7">
    <source>
        <dbReference type="SAM" id="Phobius"/>
    </source>
</evidence>
<accession>A0AAE0V6K9</accession>